<reference evidence="6 7" key="1">
    <citation type="journal article" date="2019" name="Int. J. Syst. Evol. Microbiol.">
        <title>The Global Catalogue of Microorganisms (GCM) 10K type strain sequencing project: providing services to taxonomists for standard genome sequencing and annotation.</title>
        <authorList>
            <consortium name="The Broad Institute Genomics Platform"/>
            <consortium name="The Broad Institute Genome Sequencing Center for Infectious Disease"/>
            <person name="Wu L."/>
            <person name="Ma J."/>
        </authorList>
    </citation>
    <scope>NUCLEOTIDE SEQUENCE [LARGE SCALE GENOMIC DNA]</scope>
    <source>
        <strain evidence="6 7">JCM 14969</strain>
    </source>
</reference>
<dbReference type="InterPro" id="IPR058240">
    <property type="entry name" value="rSAM_sf"/>
</dbReference>
<evidence type="ECO:0000259" key="5">
    <source>
        <dbReference type="PROSITE" id="PS51918"/>
    </source>
</evidence>
<dbReference type="SUPFAM" id="SSF102114">
    <property type="entry name" value="Radical SAM enzymes"/>
    <property type="match status" value="1"/>
</dbReference>
<comment type="caution">
    <text evidence="6">The sequence shown here is derived from an EMBL/GenBank/DDBJ whole genome shotgun (WGS) entry which is preliminary data.</text>
</comment>
<dbReference type="Proteomes" id="UP001500393">
    <property type="component" value="Unassembled WGS sequence"/>
</dbReference>
<dbReference type="CDD" id="cd01335">
    <property type="entry name" value="Radical_SAM"/>
    <property type="match status" value="1"/>
</dbReference>
<evidence type="ECO:0000256" key="4">
    <source>
        <dbReference type="SAM" id="MobiDB-lite"/>
    </source>
</evidence>
<proteinExistence type="predicted"/>
<evidence type="ECO:0000256" key="3">
    <source>
        <dbReference type="ARBA" id="ARBA00023014"/>
    </source>
</evidence>
<dbReference type="SFLD" id="SFLDG01084">
    <property type="entry name" value="Uncharacterised_Radical_SAM_Su"/>
    <property type="match status" value="1"/>
</dbReference>
<evidence type="ECO:0000313" key="6">
    <source>
        <dbReference type="EMBL" id="GAA1608626.1"/>
    </source>
</evidence>
<dbReference type="PANTHER" id="PTHR43432">
    <property type="entry name" value="SLR0285 PROTEIN"/>
    <property type="match status" value="1"/>
</dbReference>
<feature type="compositionally biased region" description="Pro residues" evidence="4">
    <location>
        <begin position="367"/>
        <end position="381"/>
    </location>
</feature>
<sequence length="381" mass="41578">MRWAGQRIEAETPGTLPGLASIAGLVRSVTTPEFQGITFHEVLARSALNSVPGSGMPFNWTVNPYRGCTHACRYCFARPSHRYLELDQGLDFDQQIVVKTNVADVLRRELARPSWRGEQVALGTNTDPYQRAEGRYRLMPGIIEALAASGTPLSILTKGTLLRRDLGVLAAAAEQVPVGIGVSLALADEELRKLVEPGVPSVRGRLDLIRAIREAGLPCGVMVAPVLPWLTDSDEQLDHLFGELAAAGATGVTTLVLHLRPGVKEWFMSWLAQERPDLVKRYDELYARGANAAPSFRHAFEAKVRPLLDKHGFGKGSRHRSKSPGRSDGVVEATGPGSNSGWGEPVDTRFRGPRQQPVNYTRHAPAQVPPITPPPDQQTLF</sequence>
<organism evidence="6 7">
    <name type="scientific">Kribbella sancticallisti</name>
    <dbReference type="NCBI Taxonomy" id="460087"/>
    <lineage>
        <taxon>Bacteria</taxon>
        <taxon>Bacillati</taxon>
        <taxon>Actinomycetota</taxon>
        <taxon>Actinomycetes</taxon>
        <taxon>Propionibacteriales</taxon>
        <taxon>Kribbellaceae</taxon>
        <taxon>Kribbella</taxon>
    </lineage>
</organism>
<gene>
    <name evidence="6" type="ORF">GCM10009789_73850</name>
</gene>
<dbReference type="PANTHER" id="PTHR43432:SF3">
    <property type="entry name" value="SLR0285 PROTEIN"/>
    <property type="match status" value="1"/>
</dbReference>
<feature type="domain" description="Radical SAM core" evidence="5">
    <location>
        <begin position="54"/>
        <end position="301"/>
    </location>
</feature>
<protein>
    <submittedName>
        <fullName evidence="6">Rv2578c family radical SAM protein</fullName>
    </submittedName>
</protein>
<feature type="region of interest" description="Disordered" evidence="4">
    <location>
        <begin position="311"/>
        <end position="381"/>
    </location>
</feature>
<keyword evidence="7" id="KW-1185">Reference proteome</keyword>
<dbReference type="NCBIfam" id="NF038135">
    <property type="entry name" value="rSAM_Rv2578c"/>
    <property type="match status" value="1"/>
</dbReference>
<evidence type="ECO:0000256" key="2">
    <source>
        <dbReference type="ARBA" id="ARBA00023004"/>
    </source>
</evidence>
<accession>A0ABN2EK11</accession>
<dbReference type="PROSITE" id="PS51918">
    <property type="entry name" value="RADICAL_SAM"/>
    <property type="match status" value="1"/>
</dbReference>
<name>A0ABN2EK11_9ACTN</name>
<keyword evidence="2" id="KW-0408">Iron</keyword>
<dbReference type="InterPro" id="IPR040086">
    <property type="entry name" value="MJ0683-like"/>
</dbReference>
<dbReference type="InterPro" id="IPR007197">
    <property type="entry name" value="rSAM"/>
</dbReference>
<evidence type="ECO:0000313" key="7">
    <source>
        <dbReference type="Proteomes" id="UP001500393"/>
    </source>
</evidence>
<keyword evidence="1" id="KW-0479">Metal-binding</keyword>
<dbReference type="SFLD" id="SFLDS00029">
    <property type="entry name" value="Radical_SAM"/>
    <property type="match status" value="1"/>
</dbReference>
<keyword evidence="3" id="KW-0411">Iron-sulfur</keyword>
<dbReference type="Gene3D" id="3.80.30.30">
    <property type="match status" value="1"/>
</dbReference>
<evidence type="ECO:0000256" key="1">
    <source>
        <dbReference type="ARBA" id="ARBA00022723"/>
    </source>
</evidence>
<dbReference type="RefSeq" id="WP_344221369.1">
    <property type="nucleotide sequence ID" value="NZ_BAAAOS010000056.1"/>
</dbReference>
<dbReference type="EMBL" id="BAAAOS010000056">
    <property type="protein sequence ID" value="GAA1608626.1"/>
    <property type="molecule type" value="Genomic_DNA"/>
</dbReference>
<dbReference type="Pfam" id="PF04055">
    <property type="entry name" value="Radical_SAM"/>
    <property type="match status" value="1"/>
</dbReference>